<comment type="caution">
    <text evidence="2">The sequence shown here is derived from an EMBL/GenBank/DDBJ whole genome shotgun (WGS) entry which is preliminary data.</text>
</comment>
<dbReference type="SUPFAM" id="SSF50249">
    <property type="entry name" value="Nucleic acid-binding proteins"/>
    <property type="match status" value="1"/>
</dbReference>
<dbReference type="EMBL" id="PKPP01002874">
    <property type="protein sequence ID" value="PWA72601.1"/>
    <property type="molecule type" value="Genomic_DNA"/>
</dbReference>
<name>A0A2U1NGK0_ARTAN</name>
<sequence length="251" mass="28812">METVIEGMYNIGVNFIDQISTSKDSWKLKVRILLLWKQPFQLDMILMDKKDSWKLKVRILLLWKQPFQLDMILMDKKATIKKMLLPSFEMLLQEGSIIILSKFGIAENNGKHPVIKHQYKLNFYRNTIVKKSLDFQGPVFGFLFVSFDDILNNEAGFDFCVGEHFRLYFGSQPANDFSFYLLIIYVSTYVIGNVFECGDINVFSRNGKESKLISLQLENDELVMVLVDLLEREGVDGFLKVTGSGSGGGVF</sequence>
<dbReference type="Pfam" id="PF02721">
    <property type="entry name" value="DUF223"/>
    <property type="match status" value="1"/>
</dbReference>
<dbReference type="CDD" id="cd04480">
    <property type="entry name" value="RPA1_DBD_A_like"/>
    <property type="match status" value="1"/>
</dbReference>
<accession>A0A2U1NGK0</accession>
<dbReference type="InterPro" id="IPR003871">
    <property type="entry name" value="RFA1B/D_OB_1st"/>
</dbReference>
<evidence type="ECO:0000313" key="2">
    <source>
        <dbReference type="EMBL" id="PWA72601.1"/>
    </source>
</evidence>
<gene>
    <name evidence="2" type="ORF">CTI12_AA269260</name>
</gene>
<dbReference type="OrthoDB" id="1744497at2759"/>
<dbReference type="AlphaFoldDB" id="A0A2U1NGK0"/>
<evidence type="ECO:0000259" key="1">
    <source>
        <dbReference type="Pfam" id="PF02721"/>
    </source>
</evidence>
<protein>
    <submittedName>
        <fullName evidence="2">Nucleic acid-binding, OB-fold protein</fullName>
    </submittedName>
</protein>
<dbReference type="InterPro" id="IPR012340">
    <property type="entry name" value="NA-bd_OB-fold"/>
</dbReference>
<dbReference type="Gene3D" id="2.40.50.140">
    <property type="entry name" value="Nucleic acid-binding proteins"/>
    <property type="match status" value="1"/>
</dbReference>
<feature type="domain" description="Replication protein A 70 kDa DNA-binding subunit B/D first OB fold" evidence="1">
    <location>
        <begin position="48"/>
        <end position="132"/>
    </location>
</feature>
<organism evidence="2 3">
    <name type="scientific">Artemisia annua</name>
    <name type="common">Sweet wormwood</name>
    <dbReference type="NCBI Taxonomy" id="35608"/>
    <lineage>
        <taxon>Eukaryota</taxon>
        <taxon>Viridiplantae</taxon>
        <taxon>Streptophyta</taxon>
        <taxon>Embryophyta</taxon>
        <taxon>Tracheophyta</taxon>
        <taxon>Spermatophyta</taxon>
        <taxon>Magnoliopsida</taxon>
        <taxon>eudicotyledons</taxon>
        <taxon>Gunneridae</taxon>
        <taxon>Pentapetalae</taxon>
        <taxon>asterids</taxon>
        <taxon>campanulids</taxon>
        <taxon>Asterales</taxon>
        <taxon>Asteraceae</taxon>
        <taxon>Asteroideae</taxon>
        <taxon>Anthemideae</taxon>
        <taxon>Artemisiinae</taxon>
        <taxon>Artemisia</taxon>
    </lineage>
</organism>
<dbReference type="Proteomes" id="UP000245207">
    <property type="component" value="Unassembled WGS sequence"/>
</dbReference>
<reference evidence="2 3" key="1">
    <citation type="journal article" date="2018" name="Mol. Plant">
        <title>The genome of Artemisia annua provides insight into the evolution of Asteraceae family and artemisinin biosynthesis.</title>
        <authorList>
            <person name="Shen Q."/>
            <person name="Zhang L."/>
            <person name="Liao Z."/>
            <person name="Wang S."/>
            <person name="Yan T."/>
            <person name="Shi P."/>
            <person name="Liu M."/>
            <person name="Fu X."/>
            <person name="Pan Q."/>
            <person name="Wang Y."/>
            <person name="Lv Z."/>
            <person name="Lu X."/>
            <person name="Zhang F."/>
            <person name="Jiang W."/>
            <person name="Ma Y."/>
            <person name="Chen M."/>
            <person name="Hao X."/>
            <person name="Li L."/>
            <person name="Tang Y."/>
            <person name="Lv G."/>
            <person name="Zhou Y."/>
            <person name="Sun X."/>
            <person name="Brodelius P.E."/>
            <person name="Rose J.K.C."/>
            <person name="Tang K."/>
        </authorList>
    </citation>
    <scope>NUCLEOTIDE SEQUENCE [LARGE SCALE GENOMIC DNA]</scope>
    <source>
        <strain evidence="3">cv. Huhao1</strain>
        <tissue evidence="2">Leaf</tissue>
    </source>
</reference>
<evidence type="ECO:0000313" key="3">
    <source>
        <dbReference type="Proteomes" id="UP000245207"/>
    </source>
</evidence>
<keyword evidence="3" id="KW-1185">Reference proteome</keyword>
<proteinExistence type="predicted"/>